<dbReference type="PANTHER" id="PTHR12110:SF48">
    <property type="entry name" value="BLL3656 PROTEIN"/>
    <property type="match status" value="1"/>
</dbReference>
<keyword evidence="2" id="KW-0413">Isomerase</keyword>
<name>A0A1Y5STZ2_9RHOB</name>
<sequence>MSRLISVAHLTALDLAPVPFIEAAARAGFGGVGLRLLQVTDTSAAYPVPLGSVALRETQAALRDTGLVVPDIEFVKITPDFDVQALRPILDSGAALGARHLIAAPYDEDLSRLAQNLGALSALSKTFGIVTVLEFFPWTVVPDLASAWRVVQAAGPDTGVLVDSLHFDRSGSTLADLAQIPPERLPFVHLCDAPVHPPYNTQELLHTAREDRLPAGQGAIDLPTLLAGMRADIPVGVEVPMGSFYAKNGPQAVLDLVYSATQRLLSGV</sequence>
<dbReference type="Proteomes" id="UP000193862">
    <property type="component" value="Unassembled WGS sequence"/>
</dbReference>
<organism evidence="2 3">
    <name type="scientific">Aquimixticola soesokkakensis</name>
    <dbReference type="NCBI Taxonomy" id="1519096"/>
    <lineage>
        <taxon>Bacteria</taxon>
        <taxon>Pseudomonadati</taxon>
        <taxon>Pseudomonadota</taxon>
        <taxon>Alphaproteobacteria</taxon>
        <taxon>Rhodobacterales</taxon>
        <taxon>Paracoccaceae</taxon>
        <taxon>Aquimixticola</taxon>
    </lineage>
</organism>
<feature type="domain" description="Xylose isomerase-like TIM barrel" evidence="1">
    <location>
        <begin position="21"/>
        <end position="241"/>
    </location>
</feature>
<evidence type="ECO:0000259" key="1">
    <source>
        <dbReference type="Pfam" id="PF01261"/>
    </source>
</evidence>
<dbReference type="Pfam" id="PF01261">
    <property type="entry name" value="AP_endonuc_2"/>
    <property type="match status" value="1"/>
</dbReference>
<dbReference type="InterPro" id="IPR036237">
    <property type="entry name" value="Xyl_isomerase-like_sf"/>
</dbReference>
<dbReference type="InterPro" id="IPR013022">
    <property type="entry name" value="Xyl_isomerase-like_TIM-brl"/>
</dbReference>
<evidence type="ECO:0000313" key="3">
    <source>
        <dbReference type="Proteomes" id="UP000193862"/>
    </source>
</evidence>
<evidence type="ECO:0000313" key="2">
    <source>
        <dbReference type="EMBL" id="SLN48280.1"/>
    </source>
</evidence>
<dbReference type="AlphaFoldDB" id="A0A1Y5STZ2"/>
<protein>
    <submittedName>
        <fullName evidence="2">Inosose isomerase</fullName>
        <ecNumber evidence="2">5.3.99.-</ecNumber>
    </submittedName>
</protein>
<dbReference type="RefSeq" id="WP_085836716.1">
    <property type="nucleotide sequence ID" value="NZ_FWFS01000007.1"/>
</dbReference>
<dbReference type="EC" id="5.3.99.-" evidence="2"/>
<dbReference type="InterPro" id="IPR050312">
    <property type="entry name" value="IolE/XylAMocC-like"/>
</dbReference>
<dbReference type="Gene3D" id="3.20.20.150">
    <property type="entry name" value="Divalent-metal-dependent TIM barrel enzymes"/>
    <property type="match status" value="1"/>
</dbReference>
<proteinExistence type="predicted"/>
<keyword evidence="3" id="KW-1185">Reference proteome</keyword>
<dbReference type="PANTHER" id="PTHR12110">
    <property type="entry name" value="HYDROXYPYRUVATE ISOMERASE"/>
    <property type="match status" value="1"/>
</dbReference>
<reference evidence="2 3" key="1">
    <citation type="submission" date="2017-03" db="EMBL/GenBank/DDBJ databases">
        <authorList>
            <person name="Afonso C.L."/>
            <person name="Miller P.J."/>
            <person name="Scott M.A."/>
            <person name="Spackman E."/>
            <person name="Goraichik I."/>
            <person name="Dimitrov K.M."/>
            <person name="Suarez D.L."/>
            <person name="Swayne D.E."/>
        </authorList>
    </citation>
    <scope>NUCLEOTIDE SEQUENCE [LARGE SCALE GENOMIC DNA]</scope>
    <source>
        <strain evidence="2 3">CECT 8620</strain>
    </source>
</reference>
<dbReference type="SUPFAM" id="SSF51658">
    <property type="entry name" value="Xylose isomerase-like"/>
    <property type="match status" value="1"/>
</dbReference>
<dbReference type="OrthoDB" id="9072761at2"/>
<accession>A0A1Y5STZ2</accession>
<dbReference type="GO" id="GO:0016853">
    <property type="term" value="F:isomerase activity"/>
    <property type="evidence" value="ECO:0007669"/>
    <property type="project" value="UniProtKB-KW"/>
</dbReference>
<dbReference type="EMBL" id="FWFS01000007">
    <property type="protein sequence ID" value="SLN48280.1"/>
    <property type="molecule type" value="Genomic_DNA"/>
</dbReference>
<gene>
    <name evidence="2" type="primary">iolI</name>
    <name evidence="2" type="ORF">AQS8620_02015</name>
</gene>